<evidence type="ECO:0000259" key="2">
    <source>
        <dbReference type="PROSITE" id="PS51704"/>
    </source>
</evidence>
<dbReference type="Proteomes" id="UP001550850">
    <property type="component" value="Unassembled WGS sequence"/>
</dbReference>
<name>A0ABV2YEF2_9ACTN</name>
<dbReference type="PANTHER" id="PTHR46211:SF1">
    <property type="entry name" value="GLYCEROPHOSPHODIESTER PHOSPHODIESTERASE, CYTOPLASMIC"/>
    <property type="match status" value="1"/>
</dbReference>
<dbReference type="EMBL" id="JBEZUR010000008">
    <property type="protein sequence ID" value="MEU3554112.1"/>
    <property type="molecule type" value="Genomic_DNA"/>
</dbReference>
<feature type="signal peptide" evidence="1">
    <location>
        <begin position="1"/>
        <end position="36"/>
    </location>
</feature>
<organism evidence="3 4">
    <name type="scientific">Streptomyces fragilis</name>
    <dbReference type="NCBI Taxonomy" id="67301"/>
    <lineage>
        <taxon>Bacteria</taxon>
        <taxon>Bacillati</taxon>
        <taxon>Actinomycetota</taxon>
        <taxon>Actinomycetes</taxon>
        <taxon>Kitasatosporales</taxon>
        <taxon>Streptomycetaceae</taxon>
        <taxon>Streptomyces</taxon>
    </lineage>
</organism>
<dbReference type="Gene3D" id="2.60.120.560">
    <property type="entry name" value="Exo-inulinase, domain 1"/>
    <property type="match status" value="1"/>
</dbReference>
<feature type="domain" description="GP-PDE" evidence="2">
    <location>
        <begin position="265"/>
        <end position="503"/>
    </location>
</feature>
<proteinExistence type="predicted"/>
<keyword evidence="1" id="KW-0732">Signal</keyword>
<dbReference type="PROSITE" id="PS51704">
    <property type="entry name" value="GP_PDE"/>
    <property type="match status" value="1"/>
</dbReference>
<dbReference type="RefSeq" id="WP_245967586.1">
    <property type="nucleotide sequence ID" value="NZ_BEVZ01000004.1"/>
</dbReference>
<feature type="chain" id="PRO_5046200173" evidence="1">
    <location>
        <begin position="37"/>
        <end position="508"/>
    </location>
</feature>
<dbReference type="Gene3D" id="3.20.20.190">
    <property type="entry name" value="Phosphatidylinositol (PI) phosphodiesterase"/>
    <property type="match status" value="1"/>
</dbReference>
<comment type="caution">
    <text evidence="3">The sequence shown here is derived from an EMBL/GenBank/DDBJ whole genome shotgun (WGS) entry which is preliminary data.</text>
</comment>
<dbReference type="Pfam" id="PF03009">
    <property type="entry name" value="GDPD"/>
    <property type="match status" value="1"/>
</dbReference>
<evidence type="ECO:0000313" key="4">
    <source>
        <dbReference type="Proteomes" id="UP001550850"/>
    </source>
</evidence>
<protein>
    <submittedName>
        <fullName evidence="3">Glycerophosphodiester phosphodiesterase family protein</fullName>
    </submittedName>
</protein>
<accession>A0ABV2YEF2</accession>
<keyword evidence="4" id="KW-1185">Reference proteome</keyword>
<dbReference type="InterPro" id="IPR017946">
    <property type="entry name" value="PLC-like_Pdiesterase_TIM-brl"/>
</dbReference>
<evidence type="ECO:0000256" key="1">
    <source>
        <dbReference type="SAM" id="SignalP"/>
    </source>
</evidence>
<dbReference type="SUPFAM" id="SSF51695">
    <property type="entry name" value="PLC-like phosphodiesterases"/>
    <property type="match status" value="1"/>
</dbReference>
<gene>
    <name evidence="3" type="ORF">AB0E65_07815</name>
</gene>
<reference evidence="3 4" key="1">
    <citation type="submission" date="2024-06" db="EMBL/GenBank/DDBJ databases">
        <title>The Natural Products Discovery Center: Release of the First 8490 Sequenced Strains for Exploring Actinobacteria Biosynthetic Diversity.</title>
        <authorList>
            <person name="Kalkreuter E."/>
            <person name="Kautsar S.A."/>
            <person name="Yang D."/>
            <person name="Bader C.D."/>
            <person name="Teijaro C.N."/>
            <person name="Fluegel L."/>
            <person name="Davis C.M."/>
            <person name="Simpson J.R."/>
            <person name="Lauterbach L."/>
            <person name="Steele A.D."/>
            <person name="Gui C."/>
            <person name="Meng S."/>
            <person name="Li G."/>
            <person name="Viehrig K."/>
            <person name="Ye F."/>
            <person name="Su P."/>
            <person name="Kiefer A.F."/>
            <person name="Nichols A."/>
            <person name="Cepeda A.J."/>
            <person name="Yan W."/>
            <person name="Fan B."/>
            <person name="Jiang Y."/>
            <person name="Adhikari A."/>
            <person name="Zheng C.-J."/>
            <person name="Schuster L."/>
            <person name="Cowan T.M."/>
            <person name="Smanski M.J."/>
            <person name="Chevrette M.G."/>
            <person name="De Carvalho L.P.S."/>
            <person name="Shen B."/>
        </authorList>
    </citation>
    <scope>NUCLEOTIDE SEQUENCE [LARGE SCALE GENOMIC DNA]</scope>
    <source>
        <strain evidence="3 4">NPDC038104</strain>
    </source>
</reference>
<sequence>MTRETRDTRSRTLRPTTVLAISVALTAGASAPSAVAAQHDTAAGSPIVAATAATAATAAPAAAAATAAPAPGSTVVSQTFGGTALPSGWKPVSGAWKVRNGRLVGDGGTRARITFGTPLTDYRFEATARFQAVDNTSRWFALGLDLPSSGATPWWIATLRSRSTAANGVEFAQRTTSNTWNVTDTAAAPAAAGTGKDVRVRVDVHGMKATWYLDGRKVLSTDKLRRSADGRQALLVDGATVAFDDVRVTALPSLNPYLRGPGEPALAVAHRGASASAPENTLAAQELARRAGADLIETDAQISKDGVPYVMHDGTVDRTTNGTGDLTALTSAQLDKLDAGSWFSSAYKGERVPTLRAQGADLKARGGKLLLEIKRAASKDQVARMFDALRAAGVLSPDRVFVQSFSKQHLRWARELAPTLPRGYLTSTLDADPVAVARDLGLTAYNPKASALTARPSVVGDLHRSGVATMVWTVDEPAQWKTLDALGVDAVISNRPAELVAWQAARRG</sequence>
<dbReference type="InterPro" id="IPR030395">
    <property type="entry name" value="GP_PDE_dom"/>
</dbReference>
<evidence type="ECO:0000313" key="3">
    <source>
        <dbReference type="EMBL" id="MEU3554112.1"/>
    </source>
</evidence>
<dbReference type="PANTHER" id="PTHR46211">
    <property type="entry name" value="GLYCEROPHOSPHORYL DIESTER PHOSPHODIESTERASE"/>
    <property type="match status" value="1"/>
</dbReference>